<dbReference type="AlphaFoldDB" id="A0AAE3G605"/>
<evidence type="ECO:0000313" key="4">
    <source>
        <dbReference type="Proteomes" id="UP001205843"/>
    </source>
</evidence>
<evidence type="ECO:0000256" key="1">
    <source>
        <dbReference type="SAM" id="SignalP"/>
    </source>
</evidence>
<proteinExistence type="predicted"/>
<reference evidence="3" key="1">
    <citation type="submission" date="2022-03" db="EMBL/GenBank/DDBJ databases">
        <title>Genomic Encyclopedia of Type Strains, Phase III (KMG-III): the genomes of soil and plant-associated and newly described type strains.</title>
        <authorList>
            <person name="Whitman W."/>
        </authorList>
    </citation>
    <scope>NUCLEOTIDE SEQUENCE</scope>
    <source>
        <strain evidence="3">ANL 6-2</strain>
    </source>
</reference>
<keyword evidence="4" id="KW-1185">Reference proteome</keyword>
<protein>
    <recommendedName>
        <fullName evidence="2">Flagellar assembly protein T middle domain-containing protein</fullName>
    </recommendedName>
</protein>
<evidence type="ECO:0000313" key="3">
    <source>
        <dbReference type="EMBL" id="MCP1675058.1"/>
    </source>
</evidence>
<dbReference type="Pfam" id="PF16539">
    <property type="entry name" value="FlgT_M"/>
    <property type="match status" value="1"/>
</dbReference>
<keyword evidence="1" id="KW-0732">Signal</keyword>
<dbReference type="RefSeq" id="WP_253477935.1">
    <property type="nucleotide sequence ID" value="NZ_JALJXV010000005.1"/>
</dbReference>
<dbReference type="EMBL" id="JALJXV010000005">
    <property type="protein sequence ID" value="MCP1675058.1"/>
    <property type="molecule type" value="Genomic_DNA"/>
</dbReference>
<dbReference type="Proteomes" id="UP001205843">
    <property type="component" value="Unassembled WGS sequence"/>
</dbReference>
<dbReference type="Gene3D" id="3.40.50.10610">
    <property type="entry name" value="ABC-type transport auxiliary lipoprotein component"/>
    <property type="match status" value="1"/>
</dbReference>
<evidence type="ECO:0000259" key="2">
    <source>
        <dbReference type="Pfam" id="PF16539"/>
    </source>
</evidence>
<feature type="chain" id="PRO_5041976383" description="Flagellar assembly protein T middle domain-containing protein" evidence="1">
    <location>
        <begin position="19"/>
        <end position="302"/>
    </location>
</feature>
<sequence>MGWLLVSLLAGVSLTGCAAWQGADRSVLGEDCDVGPAGFVPYRKAVAVSTFSIESGAGGGDLWGVGGLFAQRVADNLEASGQVRVQSVDEPPLGLPERATAITVRETGHRLAAQFVVSGRFLDLSVSEPAAELPWLDSRRIAIGQRRRLQVQLEVHDAVDGGLIGRHQYEVMVAGENRQRNGRLGHGFWQSRYGTAMEEAAASLAEDALGSMLCEPLTVPVQHVDGARILVEAGALDGLKRGDDLRLVATNEYRPSDRAQPLTGFRPIGMARVESVSPRHAVLVLEPEAAAMVRIGDLVRAW</sequence>
<name>A0AAE3G605_9GAMM</name>
<dbReference type="InterPro" id="IPR032386">
    <property type="entry name" value="FlgT_M"/>
</dbReference>
<comment type="caution">
    <text evidence="3">The sequence shown here is derived from an EMBL/GenBank/DDBJ whole genome shotgun (WGS) entry which is preliminary data.</text>
</comment>
<feature type="domain" description="Flagellar assembly protein T middle" evidence="2">
    <location>
        <begin position="42"/>
        <end position="176"/>
    </location>
</feature>
<feature type="signal peptide" evidence="1">
    <location>
        <begin position="1"/>
        <end position="18"/>
    </location>
</feature>
<accession>A0AAE3G605</accession>
<organism evidence="3 4">
    <name type="scientific">Natronocella acetinitrilica</name>
    <dbReference type="NCBI Taxonomy" id="414046"/>
    <lineage>
        <taxon>Bacteria</taxon>
        <taxon>Pseudomonadati</taxon>
        <taxon>Pseudomonadota</taxon>
        <taxon>Gammaproteobacteria</taxon>
        <taxon>Chromatiales</taxon>
        <taxon>Ectothiorhodospiraceae</taxon>
        <taxon>Natronocella</taxon>
    </lineage>
</organism>
<gene>
    <name evidence="3" type="ORF">J2T57_002206</name>
</gene>
<dbReference type="Gene3D" id="2.40.10.410">
    <property type="entry name" value="FlgT, C-terminal domain"/>
    <property type="match status" value="1"/>
</dbReference>
<dbReference type="InterPro" id="IPR038165">
    <property type="entry name" value="FlgT_C_sf"/>
</dbReference>